<dbReference type="InterPro" id="IPR051350">
    <property type="entry name" value="WD_repeat-ST_regulator"/>
</dbReference>
<name>A0A061QR42_9CHLO</name>
<feature type="repeat" description="WD" evidence="3">
    <location>
        <begin position="81"/>
        <end position="113"/>
    </location>
</feature>
<keyword evidence="1 3" id="KW-0853">WD repeat</keyword>
<protein>
    <submittedName>
        <fullName evidence="4">Wd repeat-containing protein 26-like</fullName>
    </submittedName>
</protein>
<gene>
    <name evidence="4" type="ORF">TSPGSL018_24185</name>
</gene>
<evidence type="ECO:0000256" key="2">
    <source>
        <dbReference type="ARBA" id="ARBA00022737"/>
    </source>
</evidence>
<dbReference type="InterPro" id="IPR001680">
    <property type="entry name" value="WD40_rpt"/>
</dbReference>
<evidence type="ECO:0000256" key="3">
    <source>
        <dbReference type="PROSITE-ProRule" id="PRU00221"/>
    </source>
</evidence>
<dbReference type="AlphaFoldDB" id="A0A061QR42"/>
<dbReference type="PROSITE" id="PS50082">
    <property type="entry name" value="WD_REPEATS_2"/>
    <property type="match status" value="3"/>
</dbReference>
<dbReference type="InterPro" id="IPR020472">
    <property type="entry name" value="WD40_PAC1"/>
</dbReference>
<dbReference type="Gene3D" id="2.130.10.10">
    <property type="entry name" value="YVTN repeat-like/Quinoprotein amine dehydrogenase"/>
    <property type="match status" value="2"/>
</dbReference>
<sequence length="350" mass="38112">MSRCVLRAPVGGARTSLLSDFDLPVEQFPCAELQVLREHSYDVVHISISHNALRLASASKDHAVMLWEIFEDGSVDYVRRIMGHTEAVVYTAWAPDDSMLASCSDDQTVKIWDPMASDWFGECRQHTNAVTCVAWFPCGTKLVSGSRDFQLVVCDIRGTVLDTFEGRAAEDLAVTRDGRHIVCTSKPNIYVIDMEAKTEIVVQPGHALEPLCLSADNHHALVSLKETHGAAMALLEIGHLLPGGRHRMMQLGGTVAGRYAAKKADSSLQIVCGCFGGAFEEYIVGGTNDGRILLWQRSNGRLLAELDGHDGRVECVAAHPRFPLTIVSGSSDTTIRVWGLEAADGQQQAA</sequence>
<dbReference type="PRINTS" id="PR00320">
    <property type="entry name" value="GPROTEINBRPT"/>
</dbReference>
<dbReference type="SMART" id="SM00320">
    <property type="entry name" value="WD40"/>
    <property type="match status" value="6"/>
</dbReference>
<dbReference type="PANTHER" id="PTHR22838">
    <property type="entry name" value="WD REPEAT PROTEIN 26-RELATED"/>
    <property type="match status" value="1"/>
</dbReference>
<keyword evidence="2" id="KW-0677">Repeat</keyword>
<dbReference type="InterPro" id="IPR019775">
    <property type="entry name" value="WD40_repeat_CS"/>
</dbReference>
<accession>A0A061QR42</accession>
<dbReference type="SUPFAM" id="SSF50978">
    <property type="entry name" value="WD40 repeat-like"/>
    <property type="match status" value="1"/>
</dbReference>
<feature type="repeat" description="WD" evidence="3">
    <location>
        <begin position="306"/>
        <end position="348"/>
    </location>
</feature>
<organism evidence="4">
    <name type="scientific">Tetraselmis sp. GSL018</name>
    <dbReference type="NCBI Taxonomy" id="582737"/>
    <lineage>
        <taxon>Eukaryota</taxon>
        <taxon>Viridiplantae</taxon>
        <taxon>Chlorophyta</taxon>
        <taxon>core chlorophytes</taxon>
        <taxon>Chlorodendrophyceae</taxon>
        <taxon>Chlorodendrales</taxon>
        <taxon>Chlorodendraceae</taxon>
        <taxon>Tetraselmis</taxon>
    </lineage>
</organism>
<dbReference type="PROSITE" id="PS50294">
    <property type="entry name" value="WD_REPEATS_REGION"/>
    <property type="match status" value="3"/>
</dbReference>
<dbReference type="InterPro" id="IPR036322">
    <property type="entry name" value="WD40_repeat_dom_sf"/>
</dbReference>
<feature type="repeat" description="WD" evidence="3">
    <location>
        <begin position="36"/>
        <end position="69"/>
    </location>
</feature>
<proteinExistence type="predicted"/>
<evidence type="ECO:0000256" key="1">
    <source>
        <dbReference type="ARBA" id="ARBA00022574"/>
    </source>
</evidence>
<evidence type="ECO:0000313" key="4">
    <source>
        <dbReference type="EMBL" id="JAC62138.1"/>
    </source>
</evidence>
<reference evidence="4" key="1">
    <citation type="submission" date="2014-05" db="EMBL/GenBank/DDBJ databases">
        <title>The transcriptome of the halophilic microalga Tetraselmis sp. GSL018 isolated from the Great Salt Lake, Utah.</title>
        <authorList>
            <person name="Jinkerson R.E."/>
            <person name="D'Adamo S."/>
            <person name="Posewitz M.C."/>
        </authorList>
    </citation>
    <scope>NUCLEOTIDE SEQUENCE</scope>
    <source>
        <strain evidence="4">GSL018</strain>
    </source>
</reference>
<dbReference type="InterPro" id="IPR015943">
    <property type="entry name" value="WD40/YVTN_repeat-like_dom_sf"/>
</dbReference>
<dbReference type="EMBL" id="GBEZ01024896">
    <property type="protein sequence ID" value="JAC62138.1"/>
    <property type="molecule type" value="Transcribed_RNA"/>
</dbReference>
<dbReference type="PROSITE" id="PS00678">
    <property type="entry name" value="WD_REPEATS_1"/>
    <property type="match status" value="1"/>
</dbReference>
<dbReference type="PANTHER" id="PTHR22838:SF0">
    <property type="entry name" value="WD REPEAT-CONTAINING PROTEIN 26"/>
    <property type="match status" value="1"/>
</dbReference>
<dbReference type="Pfam" id="PF00400">
    <property type="entry name" value="WD40"/>
    <property type="match status" value="4"/>
</dbReference>